<dbReference type="Proteomes" id="UP000753802">
    <property type="component" value="Unassembled WGS sequence"/>
</dbReference>
<evidence type="ECO:0008006" key="4">
    <source>
        <dbReference type="Google" id="ProtNLM"/>
    </source>
</evidence>
<feature type="region of interest" description="Disordered" evidence="1">
    <location>
        <begin position="1"/>
        <end position="27"/>
    </location>
</feature>
<gene>
    <name evidence="2" type="ORF">GWC95_06840</name>
</gene>
<evidence type="ECO:0000313" key="3">
    <source>
        <dbReference type="Proteomes" id="UP000753802"/>
    </source>
</evidence>
<organism evidence="2 3">
    <name type="scientific">Sediminibacterium roseum</name>
    <dbReference type="NCBI Taxonomy" id="1978412"/>
    <lineage>
        <taxon>Bacteria</taxon>
        <taxon>Pseudomonadati</taxon>
        <taxon>Bacteroidota</taxon>
        <taxon>Chitinophagia</taxon>
        <taxon>Chitinophagales</taxon>
        <taxon>Chitinophagaceae</taxon>
        <taxon>Sediminibacterium</taxon>
    </lineage>
</organism>
<sequence>MVNPSGLGVDLEIKDERGSQLSQTSSRQPRFSQFVDFSQAVDGNYVLTITDGISTIRKNIPVKTNVVTVRAVGVE</sequence>
<comment type="caution">
    <text evidence="2">The sequence shown here is derived from an EMBL/GenBank/DDBJ whole genome shotgun (WGS) entry which is preliminary data.</text>
</comment>
<protein>
    <recommendedName>
        <fullName evidence="4">Por secretion system C-terminal sorting domain-containing protein</fullName>
    </recommendedName>
</protein>
<name>A0ABW9ZR95_9BACT</name>
<accession>A0ABW9ZR95</accession>
<keyword evidence="3" id="KW-1185">Reference proteome</keyword>
<dbReference type="EMBL" id="JAACJS010000011">
    <property type="protein sequence ID" value="NCI49630.1"/>
    <property type="molecule type" value="Genomic_DNA"/>
</dbReference>
<evidence type="ECO:0000313" key="2">
    <source>
        <dbReference type="EMBL" id="NCI49630.1"/>
    </source>
</evidence>
<reference evidence="2 3" key="1">
    <citation type="submission" date="2020-01" db="EMBL/GenBank/DDBJ databases">
        <title>Genome analysis.</title>
        <authorList>
            <person name="Wu S."/>
            <person name="Wang G."/>
        </authorList>
    </citation>
    <scope>NUCLEOTIDE SEQUENCE [LARGE SCALE GENOMIC DNA]</scope>
    <source>
        <strain evidence="2 3">SYL130</strain>
    </source>
</reference>
<evidence type="ECO:0000256" key="1">
    <source>
        <dbReference type="SAM" id="MobiDB-lite"/>
    </source>
</evidence>
<proteinExistence type="predicted"/>
<dbReference type="RefSeq" id="WP_161817942.1">
    <property type="nucleotide sequence ID" value="NZ_JAACJS010000011.1"/>
</dbReference>